<dbReference type="PANTHER" id="PTHR31977:SF1">
    <property type="entry name" value="UPF0696 PROTEIN C11ORF68"/>
    <property type="match status" value="1"/>
</dbReference>
<name>A0A2A9NPV4_9AGAR</name>
<dbReference type="AlphaFoldDB" id="A0A2A9NPV4"/>
<dbReference type="Proteomes" id="UP000242287">
    <property type="component" value="Unassembled WGS sequence"/>
</dbReference>
<proteinExistence type="inferred from homology"/>
<dbReference type="InterPro" id="IPR023398">
    <property type="entry name" value="TIF_eIF4e-like"/>
</dbReference>
<evidence type="ECO:0000313" key="2">
    <source>
        <dbReference type="EMBL" id="PFH50341.1"/>
    </source>
</evidence>
<accession>A0A2A9NPV4</accession>
<organism evidence="2 3">
    <name type="scientific">Amanita thiersii Skay4041</name>
    <dbReference type="NCBI Taxonomy" id="703135"/>
    <lineage>
        <taxon>Eukaryota</taxon>
        <taxon>Fungi</taxon>
        <taxon>Dikarya</taxon>
        <taxon>Basidiomycota</taxon>
        <taxon>Agaricomycotina</taxon>
        <taxon>Agaricomycetes</taxon>
        <taxon>Agaricomycetidae</taxon>
        <taxon>Agaricales</taxon>
        <taxon>Pluteineae</taxon>
        <taxon>Amanitaceae</taxon>
        <taxon>Amanita</taxon>
    </lineage>
</organism>
<keyword evidence="3" id="KW-1185">Reference proteome</keyword>
<protein>
    <submittedName>
        <fullName evidence="2">Uncharacterized protein</fullName>
    </submittedName>
</protein>
<comment type="similarity">
    <text evidence="1">Belongs to the UPF0696 family.</text>
</comment>
<evidence type="ECO:0000313" key="3">
    <source>
        <dbReference type="Proteomes" id="UP000242287"/>
    </source>
</evidence>
<dbReference type="SUPFAM" id="SSF55418">
    <property type="entry name" value="eIF4e-like"/>
    <property type="match status" value="1"/>
</dbReference>
<gene>
    <name evidence="2" type="ORF">AMATHDRAFT_47994</name>
</gene>
<dbReference type="OrthoDB" id="10067381at2759"/>
<dbReference type="InterPro" id="IPR015034">
    <property type="entry name" value="Bles03"/>
</dbReference>
<dbReference type="Gene3D" id="3.30.760.10">
    <property type="entry name" value="RNA Cap, Translation Initiation Factor Eif4e"/>
    <property type="match status" value="1"/>
</dbReference>
<sequence length="436" mass="49595">MVNHHNPHSLISNPPPILRLGSMHARRPAGVSLSEWRRYCHQVFHRDSYVCSTCGYQFAQLVMGKVQIDCGIVSSGSSNSNSPTNVDFRSDDSEESISMQLLSEVDLDPSKAHVYCPPCASIQTLQGYSRPGFPGWLMLARSDMDQAEIVRITRRLNEQTGIIPHIREVDPLATVVRIGDAGLVEWLRDKDQWSDSDEETIIGVKGFFTQAASKLFWKRCQSDDQLEANVSDRIQLANRAAERALLAEKPQFDVVAYTPRTHGSLDQFFRDWRPSATSRSEYKWIYVDNSLRQTPYLSPEFNRAGLWSAWIRLCSQPSLVAEDIDDLARKFNLLGGKWLLFIETKKVDNTWNRVARAAHRGRFGPAVKVSPNQDSGTHVIEVYTENYLDLNDVFRVREELRQLGFKKRTSYKPDIYGRLAIHSGNAYGIQPARYLA</sequence>
<dbReference type="EMBL" id="KZ302006">
    <property type="protein sequence ID" value="PFH50341.1"/>
    <property type="molecule type" value="Genomic_DNA"/>
</dbReference>
<evidence type="ECO:0000256" key="1">
    <source>
        <dbReference type="ARBA" id="ARBA00010568"/>
    </source>
</evidence>
<dbReference type="Pfam" id="PF08939">
    <property type="entry name" value="Bles03"/>
    <property type="match status" value="1"/>
</dbReference>
<reference evidence="2 3" key="1">
    <citation type="submission" date="2014-02" db="EMBL/GenBank/DDBJ databases">
        <title>Transposable element dynamics among asymbiotic and ectomycorrhizal Amanita fungi.</title>
        <authorList>
            <consortium name="DOE Joint Genome Institute"/>
            <person name="Hess J."/>
            <person name="Skrede I."/>
            <person name="Wolfe B."/>
            <person name="LaButti K."/>
            <person name="Ohm R.A."/>
            <person name="Grigoriev I.V."/>
            <person name="Pringle A."/>
        </authorList>
    </citation>
    <scope>NUCLEOTIDE SEQUENCE [LARGE SCALE GENOMIC DNA]</scope>
    <source>
        <strain evidence="2 3">SKay4041</strain>
    </source>
</reference>
<dbReference type="PANTHER" id="PTHR31977">
    <property type="entry name" value="UPF0696 PROTEIN C11ORF68"/>
    <property type="match status" value="1"/>
</dbReference>